<feature type="transmembrane region" description="Helical" evidence="1">
    <location>
        <begin position="42"/>
        <end position="61"/>
    </location>
</feature>
<feature type="transmembrane region" description="Helical" evidence="1">
    <location>
        <begin position="310"/>
        <end position="330"/>
    </location>
</feature>
<feature type="transmembrane region" description="Helical" evidence="1">
    <location>
        <begin position="126"/>
        <end position="149"/>
    </location>
</feature>
<organism evidence="3 4">
    <name type="scientific">Vespertiliibacter pulmonis</name>
    <dbReference type="NCBI Taxonomy" id="1443036"/>
    <lineage>
        <taxon>Bacteria</taxon>
        <taxon>Pseudomonadati</taxon>
        <taxon>Pseudomonadota</taxon>
        <taxon>Gammaproteobacteria</taxon>
        <taxon>Pasteurellales</taxon>
        <taxon>Pasteurellaceae</taxon>
        <taxon>Vespertiliibacter</taxon>
    </lineage>
</organism>
<feature type="transmembrane region" description="Helical" evidence="1">
    <location>
        <begin position="156"/>
        <end position="177"/>
    </location>
</feature>
<accession>A0A3N4VR48</accession>
<evidence type="ECO:0000313" key="3">
    <source>
        <dbReference type="EMBL" id="RPE83805.1"/>
    </source>
</evidence>
<gene>
    <name evidence="3" type="ORF">EDC46_1008</name>
</gene>
<keyword evidence="1" id="KW-1133">Transmembrane helix</keyword>
<dbReference type="InterPro" id="IPR050879">
    <property type="entry name" value="Acyltransferase_3"/>
</dbReference>
<feature type="transmembrane region" description="Helical" evidence="1">
    <location>
        <begin position="275"/>
        <end position="295"/>
    </location>
</feature>
<evidence type="ECO:0000256" key="1">
    <source>
        <dbReference type="SAM" id="Phobius"/>
    </source>
</evidence>
<proteinExistence type="predicted"/>
<name>A0A3N4VR48_9PAST</name>
<dbReference type="EMBL" id="RKQP01000002">
    <property type="protein sequence ID" value="RPE83805.1"/>
    <property type="molecule type" value="Genomic_DNA"/>
</dbReference>
<dbReference type="OrthoDB" id="9767863at2"/>
<keyword evidence="4" id="KW-1185">Reference proteome</keyword>
<comment type="caution">
    <text evidence="3">The sequence shown here is derived from an EMBL/GenBank/DDBJ whole genome shotgun (WGS) entry which is preliminary data.</text>
</comment>
<dbReference type="Pfam" id="PF01757">
    <property type="entry name" value="Acyl_transf_3"/>
    <property type="match status" value="1"/>
</dbReference>
<reference evidence="3 4" key="1">
    <citation type="submission" date="2018-11" db="EMBL/GenBank/DDBJ databases">
        <title>Genomic Encyclopedia of Type Strains, Phase IV (KMG-IV): sequencing the most valuable type-strain genomes for metagenomic binning, comparative biology and taxonomic classification.</title>
        <authorList>
            <person name="Goeker M."/>
        </authorList>
    </citation>
    <scope>NUCLEOTIDE SEQUENCE [LARGE SCALE GENOMIC DNA]</scope>
    <source>
        <strain evidence="3 4">DSM 27238</strain>
    </source>
</reference>
<evidence type="ECO:0000259" key="2">
    <source>
        <dbReference type="Pfam" id="PF01757"/>
    </source>
</evidence>
<feature type="transmembrane region" description="Helical" evidence="1">
    <location>
        <begin position="216"/>
        <end position="233"/>
    </location>
</feature>
<dbReference type="AlphaFoldDB" id="A0A3N4VR48"/>
<evidence type="ECO:0000313" key="4">
    <source>
        <dbReference type="Proteomes" id="UP000281691"/>
    </source>
</evidence>
<feature type="transmembrane region" description="Helical" evidence="1">
    <location>
        <begin position="189"/>
        <end position="209"/>
    </location>
</feature>
<feature type="transmembrane region" description="Helical" evidence="1">
    <location>
        <begin position="245"/>
        <end position="263"/>
    </location>
</feature>
<dbReference type="RefSeq" id="WP_124211176.1">
    <property type="nucleotide sequence ID" value="NZ_CP016615.1"/>
</dbReference>
<dbReference type="PANTHER" id="PTHR23028">
    <property type="entry name" value="ACETYLTRANSFERASE"/>
    <property type="match status" value="1"/>
</dbReference>
<sequence length="347" mass="41063">MKRINSLDYLRGLSAFGIMIYHFILFSPIFHRFDVSGFIERVAIYGVSIFYILSGLTLYLVYKHYQFSTYSDYVLFFKKRIIRILPLFGIITLYVFIEKNNFNSESIKTFILNISGLFSIFSWDKYIITGGWSIGNELFFYLLFPFIIILTQRYKFIFWLFLSLTLLIYCYFSYFILKAEYSLSNNWTKYINPLNQLFLFCSGITIGYISHSSKKNIFYIVSLVILFILFLFYPANGNFSVIMTGNNRIIFTAIIISIVYCTFKINVIKIKWLDLILKTLGEISYGVYLLHPIVYNKVKDIFLGEIELPWLILLSISLTLIISYLSYNYFEIKIINILKRENKLRKL</sequence>
<feature type="domain" description="Acyltransferase 3" evidence="2">
    <location>
        <begin position="5"/>
        <end position="327"/>
    </location>
</feature>
<dbReference type="Proteomes" id="UP000281691">
    <property type="component" value="Unassembled WGS sequence"/>
</dbReference>
<feature type="transmembrane region" description="Helical" evidence="1">
    <location>
        <begin position="12"/>
        <end position="30"/>
    </location>
</feature>
<keyword evidence="1" id="KW-0812">Transmembrane</keyword>
<dbReference type="GO" id="GO:0016747">
    <property type="term" value="F:acyltransferase activity, transferring groups other than amino-acyl groups"/>
    <property type="evidence" value="ECO:0007669"/>
    <property type="project" value="InterPro"/>
</dbReference>
<protein>
    <submittedName>
        <fullName evidence="3">Peptidoglycan/LPS O-acetylase OafA/YrhL</fullName>
    </submittedName>
</protein>
<keyword evidence="1" id="KW-0472">Membrane</keyword>
<feature type="transmembrane region" description="Helical" evidence="1">
    <location>
        <begin position="81"/>
        <end position="97"/>
    </location>
</feature>
<dbReference type="InterPro" id="IPR002656">
    <property type="entry name" value="Acyl_transf_3_dom"/>
</dbReference>